<organism evidence="8 10">
    <name type="scientific">Halarchaeum rubridurum</name>
    <dbReference type="NCBI Taxonomy" id="489911"/>
    <lineage>
        <taxon>Archaea</taxon>
        <taxon>Methanobacteriati</taxon>
        <taxon>Methanobacteriota</taxon>
        <taxon>Stenosarchaea group</taxon>
        <taxon>Halobacteria</taxon>
        <taxon>Halobacteriales</taxon>
        <taxon>Halobacteriaceae</taxon>
    </lineage>
</organism>
<dbReference type="Gene3D" id="1.20.1640.10">
    <property type="entry name" value="Multidrug efflux transporter AcrB transmembrane domain"/>
    <property type="match status" value="2"/>
</dbReference>
<feature type="transmembrane region" description="Helical" evidence="6">
    <location>
        <begin position="243"/>
        <end position="262"/>
    </location>
</feature>
<dbReference type="RefSeq" id="WP_188870347.1">
    <property type="nucleotide sequence ID" value="NZ_BMOO01000002.1"/>
</dbReference>
<dbReference type="InterPro" id="IPR004869">
    <property type="entry name" value="MMPL_dom"/>
</dbReference>
<dbReference type="Proteomes" id="UP000765891">
    <property type="component" value="Unassembled WGS sequence"/>
</dbReference>
<evidence type="ECO:0000256" key="2">
    <source>
        <dbReference type="ARBA" id="ARBA00022475"/>
    </source>
</evidence>
<proteinExistence type="predicted"/>
<feature type="domain" description="SSD" evidence="7">
    <location>
        <begin position="652"/>
        <end position="813"/>
    </location>
</feature>
<evidence type="ECO:0000256" key="1">
    <source>
        <dbReference type="ARBA" id="ARBA00004651"/>
    </source>
</evidence>
<dbReference type="EMBL" id="JAGGKO010000002">
    <property type="protein sequence ID" value="MBP1954465.1"/>
    <property type="molecule type" value="Genomic_DNA"/>
</dbReference>
<evidence type="ECO:0000259" key="7">
    <source>
        <dbReference type="PROSITE" id="PS50156"/>
    </source>
</evidence>
<evidence type="ECO:0000256" key="4">
    <source>
        <dbReference type="ARBA" id="ARBA00022989"/>
    </source>
</evidence>
<feature type="transmembrane region" description="Helical" evidence="6">
    <location>
        <begin position="714"/>
        <end position="732"/>
    </location>
</feature>
<feature type="transmembrane region" description="Helical" evidence="6">
    <location>
        <begin position="797"/>
        <end position="817"/>
    </location>
</feature>
<dbReference type="PANTHER" id="PTHR33406:SF13">
    <property type="entry name" value="MEMBRANE PROTEIN YDFJ"/>
    <property type="match status" value="1"/>
</dbReference>
<feature type="transmembrane region" description="Helical" evidence="6">
    <location>
        <begin position="658"/>
        <end position="680"/>
    </location>
</feature>
<evidence type="ECO:0000313" key="8">
    <source>
        <dbReference type="EMBL" id="GGM61226.1"/>
    </source>
</evidence>
<evidence type="ECO:0000313" key="10">
    <source>
        <dbReference type="Proteomes" id="UP000614609"/>
    </source>
</evidence>
<feature type="transmembrane region" description="Helical" evidence="6">
    <location>
        <begin position="293"/>
        <end position="314"/>
    </location>
</feature>
<accession>A0A830FXN5</accession>
<keyword evidence="5 6" id="KW-0472">Membrane</keyword>
<dbReference type="SUPFAM" id="SSF82866">
    <property type="entry name" value="Multidrug efflux transporter AcrB transmembrane domain"/>
    <property type="match status" value="2"/>
</dbReference>
<dbReference type="AlphaFoldDB" id="A0A830FXN5"/>
<reference evidence="9" key="3">
    <citation type="submission" date="2021-03" db="EMBL/GenBank/DDBJ databases">
        <title>Genomic Encyclopedia of Type Strains, Phase IV (KMG-IV): sequencing the most valuable type-strain genomes for metagenomic binning, comparative biology and taxonomic classification.</title>
        <authorList>
            <person name="Goeker M."/>
        </authorList>
    </citation>
    <scope>NUCLEOTIDE SEQUENCE</scope>
    <source>
        <strain evidence="9">DSM 22443</strain>
    </source>
</reference>
<feature type="transmembrane region" description="Helical" evidence="6">
    <location>
        <begin position="762"/>
        <end position="785"/>
    </location>
</feature>
<keyword evidence="4 6" id="KW-1133">Transmembrane helix</keyword>
<comment type="subcellular location">
    <subcellularLocation>
        <location evidence="1">Cell membrane</location>
        <topology evidence="1">Multi-pass membrane protein</topology>
    </subcellularLocation>
</comment>
<feature type="transmembrane region" description="Helical" evidence="6">
    <location>
        <begin position="25"/>
        <end position="44"/>
    </location>
</feature>
<evidence type="ECO:0000256" key="5">
    <source>
        <dbReference type="ARBA" id="ARBA00023136"/>
    </source>
</evidence>
<dbReference type="Proteomes" id="UP000614609">
    <property type="component" value="Unassembled WGS sequence"/>
</dbReference>
<evidence type="ECO:0000256" key="3">
    <source>
        <dbReference type="ARBA" id="ARBA00022692"/>
    </source>
</evidence>
<evidence type="ECO:0000256" key="6">
    <source>
        <dbReference type="SAM" id="Phobius"/>
    </source>
</evidence>
<dbReference type="InterPro" id="IPR050545">
    <property type="entry name" value="Mycobact_MmpL"/>
</dbReference>
<feature type="transmembrane region" description="Helical" evidence="6">
    <location>
        <begin position="370"/>
        <end position="392"/>
    </location>
</feature>
<dbReference type="GO" id="GO:0005886">
    <property type="term" value="C:plasma membrane"/>
    <property type="evidence" value="ECO:0007669"/>
    <property type="project" value="UniProtKB-SubCell"/>
</dbReference>
<dbReference type="EMBL" id="BMOO01000002">
    <property type="protein sequence ID" value="GGM61226.1"/>
    <property type="molecule type" value="Genomic_DNA"/>
</dbReference>
<feature type="transmembrane region" description="Helical" evidence="6">
    <location>
        <begin position="687"/>
        <end position="708"/>
    </location>
</feature>
<reference evidence="8" key="2">
    <citation type="submission" date="2020-09" db="EMBL/GenBank/DDBJ databases">
        <authorList>
            <person name="Sun Q."/>
            <person name="Ohkuma M."/>
        </authorList>
    </citation>
    <scope>NUCLEOTIDE SEQUENCE</scope>
    <source>
        <strain evidence="8">JCM 16108</strain>
    </source>
</reference>
<evidence type="ECO:0000313" key="9">
    <source>
        <dbReference type="EMBL" id="MBP1954465.1"/>
    </source>
</evidence>
<feature type="transmembrane region" description="Helical" evidence="6">
    <location>
        <begin position="269"/>
        <end position="287"/>
    </location>
</feature>
<reference evidence="8" key="1">
    <citation type="journal article" date="2014" name="Int. J. Syst. Evol. Microbiol.">
        <title>Complete genome sequence of Corynebacterium casei LMG S-19264T (=DSM 44701T), isolated from a smear-ripened cheese.</title>
        <authorList>
            <consortium name="US DOE Joint Genome Institute (JGI-PGF)"/>
            <person name="Walter F."/>
            <person name="Albersmeier A."/>
            <person name="Kalinowski J."/>
            <person name="Ruckert C."/>
        </authorList>
    </citation>
    <scope>NUCLEOTIDE SEQUENCE</scope>
    <source>
        <strain evidence="8">JCM 16108</strain>
    </source>
</reference>
<keyword evidence="10" id="KW-1185">Reference proteome</keyword>
<keyword evidence="2" id="KW-1003">Cell membrane</keyword>
<dbReference type="OrthoDB" id="42357at2157"/>
<gene>
    <name evidence="8" type="ORF">GCM10009017_09210</name>
    <name evidence="9" type="ORF">J2752_001377</name>
</gene>
<sequence>MDVQIDAQRYIDAVDHWIVDRPRTVIVAFLLVSGVFALGLGGSGTSSGTSQFTEDVPAQEALSDVNDNFERVTFEPDTGTTQLIQSGANVLSKPALLRMLRAQERLRSNPDLQVAGTTSVARTVARTLDPSATTLDAQIDAVERATPGEIDAAVATAAAESPAFAASLSTDFNARSASASATIGLVTHSLSAETGDGAGTSGSSPLTAIQQHAVFVVDSVGGDITVFGSGILSEEFAAVIGDSLALVVPAAVVLILFFLVIAYRDPIDLGLGIVSLAMAILWTFGFMGHAGIAFSQMLIAVPPLLLAVGIDFGIHAINRYREERVQGFGVRDSMRTATDQLLLAFVIVTGTTVIGFAANASSQLGPIRDFGLVAAVGIVFTFCIFGVFLPAAKVAADDLRERVGVPRFGSQPLGSEESVLGALLPLGVRIARVAPKLFLALLLVSTAWLGAYGSGVDSRFTQDSFLPPEDNPDYLEYFPEALQPRDYTVTETTNYLEERFQTGEEDVTTVYVEGSLTNDGALESMWKAGASPPDSFVVDDGHARETSIVTVIRAYARRDAEFARLVARNDRNANGIPDDDLTTVYDALLDSPARERALDYITDDYTAARVQYAVEADASQAAVTSDTQTVADRFRFEATATGSVVVLKAVSDVIAESAFVSLLFALLGTAAFLVLIYGLLEGRPSLGVVNLVPIAVTVVGIAATMRYLDIPFNVLTGTILSIGIGLGIDYSAHLVHRFAEEYDESADVFDALTRTVRGTGGALTGSMLTTVTGIGVLAIAITPVLGQFGLLTGLSILYSYLASLVVLPPVIVVWARYVDGRDARPGREDAAADTSTDSPATG</sequence>
<dbReference type="PROSITE" id="PS50156">
    <property type="entry name" value="SSD"/>
    <property type="match status" value="2"/>
</dbReference>
<keyword evidence="3 6" id="KW-0812">Transmembrane</keyword>
<name>A0A830FXN5_9EURY</name>
<dbReference type="Pfam" id="PF03176">
    <property type="entry name" value="MMPL"/>
    <property type="match status" value="2"/>
</dbReference>
<feature type="domain" description="SSD" evidence="7">
    <location>
        <begin position="272"/>
        <end position="395"/>
    </location>
</feature>
<comment type="caution">
    <text evidence="8">The sequence shown here is derived from an EMBL/GenBank/DDBJ whole genome shotgun (WGS) entry which is preliminary data.</text>
</comment>
<feature type="transmembrane region" description="Helical" evidence="6">
    <location>
        <begin position="341"/>
        <end position="358"/>
    </location>
</feature>
<dbReference type="PANTHER" id="PTHR33406">
    <property type="entry name" value="MEMBRANE PROTEIN MJ1562-RELATED"/>
    <property type="match status" value="1"/>
</dbReference>
<dbReference type="InterPro" id="IPR000731">
    <property type="entry name" value="SSD"/>
</dbReference>
<protein>
    <submittedName>
        <fullName evidence="9">Putative RND superfamily exporter protein</fullName>
    </submittedName>
</protein>
<feature type="transmembrane region" description="Helical" evidence="6">
    <location>
        <begin position="437"/>
        <end position="455"/>
    </location>
</feature>